<gene>
    <name evidence="9" type="ORF">Cni_G23566</name>
</gene>
<comment type="cofactor">
    <cofactor evidence="6">
        <name>Fe(2+)</name>
        <dbReference type="ChEBI" id="CHEBI:29033"/>
    </cofactor>
    <text evidence="6">Binds 1 Fe(2+) ion per subunit.</text>
</comment>
<dbReference type="Pfam" id="PF13532">
    <property type="entry name" value="2OG-FeII_Oxy_2"/>
    <property type="match status" value="1"/>
</dbReference>
<evidence type="ECO:0000256" key="3">
    <source>
        <dbReference type="ARBA" id="ARBA00022964"/>
    </source>
</evidence>
<feature type="compositionally biased region" description="Low complexity" evidence="7">
    <location>
        <begin position="84"/>
        <end position="93"/>
    </location>
</feature>
<sequence length="427" mass="47628">MLRSRPAAASSLVVRSFRLSRRVFLSSSSFSKKKMAGWGNPQGFSRIRNSPRPRLSVSSGKSSFNKVDGTSKSSSGNDNANSPQVTSQSTQTSRESIDRLYNSSYDITSVKTHQTTYQRTKKFPVSMDAIRSSNSPQSGTQNEEMLTQRVRDIISRCPQSDAETTHFDICKTKAAGPVILNKSLYEINRAKRKEAQAAQQTICPQRLRPGMILLKNYISLQDQVKIIQKCRQLGKGTGGFYKPGYTDGAKLRLYMMCLGMNWDPQSRSYGVKRPVDGAESPKIPMEFINLVNGAIQYSHKFLNDEHYDALSEVPIMSPDICIVNFYEKNGRLGLHQDRDECKESLHKGLPVISFSLGDTAKFLYGDERDVEKASEVELHSGDVLIFGGSSRLIFHGVSSIIPNTAPKQVTEDAGLLPGRLNLTFRQY</sequence>
<dbReference type="Proteomes" id="UP001327560">
    <property type="component" value="Chromosome 7"/>
</dbReference>
<evidence type="ECO:0000256" key="1">
    <source>
        <dbReference type="ARBA" id="ARBA00007879"/>
    </source>
</evidence>
<dbReference type="GO" id="GO:0008198">
    <property type="term" value="F:ferrous iron binding"/>
    <property type="evidence" value="ECO:0007669"/>
    <property type="project" value="TreeGrafter"/>
</dbReference>
<evidence type="ECO:0000256" key="4">
    <source>
        <dbReference type="ARBA" id="ARBA00023002"/>
    </source>
</evidence>
<protein>
    <recommendedName>
        <fullName evidence="8">Fe2OG dioxygenase domain-containing protein</fullName>
    </recommendedName>
</protein>
<feature type="binding site" evidence="6">
    <location>
        <position position="337"/>
    </location>
    <ligand>
        <name>Fe cation</name>
        <dbReference type="ChEBI" id="CHEBI:24875"/>
        <note>catalytic</note>
    </ligand>
</feature>
<dbReference type="Gene3D" id="2.60.120.590">
    <property type="entry name" value="Alpha-ketoglutarate-dependent dioxygenase AlkB-like"/>
    <property type="match status" value="1"/>
</dbReference>
<dbReference type="AlphaFoldDB" id="A0AAQ3KUB9"/>
<evidence type="ECO:0000313" key="9">
    <source>
        <dbReference type="EMBL" id="WOL14785.1"/>
    </source>
</evidence>
<feature type="compositionally biased region" description="Polar residues" evidence="7">
    <location>
        <begin position="56"/>
        <end position="83"/>
    </location>
</feature>
<feature type="region of interest" description="Disordered" evidence="7">
    <location>
        <begin position="32"/>
        <end position="96"/>
    </location>
</feature>
<feature type="binding site" evidence="6">
    <location>
        <position position="335"/>
    </location>
    <ligand>
        <name>Fe cation</name>
        <dbReference type="ChEBI" id="CHEBI:24875"/>
        <note>catalytic</note>
    </ligand>
</feature>
<dbReference type="GO" id="GO:0035513">
    <property type="term" value="P:oxidative RNA demethylation"/>
    <property type="evidence" value="ECO:0007669"/>
    <property type="project" value="TreeGrafter"/>
</dbReference>
<keyword evidence="4" id="KW-0560">Oxidoreductase</keyword>
<dbReference type="GO" id="GO:0035515">
    <property type="term" value="F:oxidative RNA demethylase activity"/>
    <property type="evidence" value="ECO:0007669"/>
    <property type="project" value="TreeGrafter"/>
</dbReference>
<organism evidence="9 10">
    <name type="scientific">Canna indica</name>
    <name type="common">Indian-shot</name>
    <dbReference type="NCBI Taxonomy" id="4628"/>
    <lineage>
        <taxon>Eukaryota</taxon>
        <taxon>Viridiplantae</taxon>
        <taxon>Streptophyta</taxon>
        <taxon>Embryophyta</taxon>
        <taxon>Tracheophyta</taxon>
        <taxon>Spermatophyta</taxon>
        <taxon>Magnoliopsida</taxon>
        <taxon>Liliopsida</taxon>
        <taxon>Zingiberales</taxon>
        <taxon>Cannaceae</taxon>
        <taxon>Canna</taxon>
    </lineage>
</organism>
<evidence type="ECO:0000256" key="7">
    <source>
        <dbReference type="SAM" id="MobiDB-lite"/>
    </source>
</evidence>
<dbReference type="InterPro" id="IPR027450">
    <property type="entry name" value="AlkB-like"/>
</dbReference>
<dbReference type="GO" id="GO:0005737">
    <property type="term" value="C:cytoplasm"/>
    <property type="evidence" value="ECO:0007669"/>
    <property type="project" value="TreeGrafter"/>
</dbReference>
<evidence type="ECO:0000259" key="8">
    <source>
        <dbReference type="PROSITE" id="PS51471"/>
    </source>
</evidence>
<comment type="similarity">
    <text evidence="1">Belongs to the alkB family.</text>
</comment>
<dbReference type="InterPro" id="IPR037151">
    <property type="entry name" value="AlkB-like_sf"/>
</dbReference>
<keyword evidence="10" id="KW-1185">Reference proteome</keyword>
<feature type="domain" description="Fe2OG dioxygenase" evidence="8">
    <location>
        <begin position="317"/>
        <end position="427"/>
    </location>
</feature>
<evidence type="ECO:0000256" key="2">
    <source>
        <dbReference type="ARBA" id="ARBA00022723"/>
    </source>
</evidence>
<proteinExistence type="inferred from homology"/>
<name>A0AAQ3KUB9_9LILI</name>
<dbReference type="PANTHER" id="PTHR16557">
    <property type="entry name" value="ALKYLATED DNA REPAIR PROTEIN ALKB-RELATED"/>
    <property type="match status" value="1"/>
</dbReference>
<keyword evidence="3" id="KW-0223">Dioxygenase</keyword>
<evidence type="ECO:0000256" key="5">
    <source>
        <dbReference type="ARBA" id="ARBA00023004"/>
    </source>
</evidence>
<reference evidence="9 10" key="1">
    <citation type="submission" date="2023-10" db="EMBL/GenBank/DDBJ databases">
        <title>Chromosome-scale genome assembly provides insights into flower coloration mechanisms of Canna indica.</title>
        <authorList>
            <person name="Li C."/>
        </authorList>
    </citation>
    <scope>NUCLEOTIDE SEQUENCE [LARGE SCALE GENOMIC DNA]</scope>
    <source>
        <tissue evidence="9">Flower</tissue>
    </source>
</reference>
<keyword evidence="5 6" id="KW-0408">Iron</keyword>
<dbReference type="PROSITE" id="PS51471">
    <property type="entry name" value="FE2OG_OXY"/>
    <property type="match status" value="1"/>
</dbReference>
<dbReference type="SUPFAM" id="SSF51197">
    <property type="entry name" value="Clavaminate synthase-like"/>
    <property type="match status" value="1"/>
</dbReference>
<evidence type="ECO:0000256" key="6">
    <source>
        <dbReference type="PIRSR" id="PIRSR604574-2"/>
    </source>
</evidence>
<keyword evidence="2 6" id="KW-0479">Metal-binding</keyword>
<dbReference type="GO" id="GO:0035516">
    <property type="term" value="F:broad specificity oxidative DNA demethylase activity"/>
    <property type="evidence" value="ECO:0007669"/>
    <property type="project" value="TreeGrafter"/>
</dbReference>
<accession>A0AAQ3KUB9</accession>
<feature type="binding site" evidence="6">
    <location>
        <position position="395"/>
    </location>
    <ligand>
        <name>Fe cation</name>
        <dbReference type="ChEBI" id="CHEBI:24875"/>
        <note>catalytic</note>
    </ligand>
</feature>
<dbReference type="EMBL" id="CP136896">
    <property type="protein sequence ID" value="WOL14785.1"/>
    <property type="molecule type" value="Genomic_DNA"/>
</dbReference>
<dbReference type="PANTHER" id="PTHR16557:SF2">
    <property type="entry name" value="NUCLEIC ACID DIOXYGENASE ALKBH1"/>
    <property type="match status" value="1"/>
</dbReference>
<dbReference type="InterPro" id="IPR005123">
    <property type="entry name" value="Oxoglu/Fe-dep_dioxygenase_dom"/>
</dbReference>
<evidence type="ECO:0000313" key="10">
    <source>
        <dbReference type="Proteomes" id="UP001327560"/>
    </source>
</evidence>
<dbReference type="InterPro" id="IPR004574">
    <property type="entry name" value="Alkb"/>
</dbReference>